<organism evidence="3 4">
    <name type="scientific">Auraticoccus cholistanensis</name>
    <dbReference type="NCBI Taxonomy" id="2656650"/>
    <lineage>
        <taxon>Bacteria</taxon>
        <taxon>Bacillati</taxon>
        <taxon>Actinomycetota</taxon>
        <taxon>Actinomycetes</taxon>
        <taxon>Propionibacteriales</taxon>
        <taxon>Propionibacteriaceae</taxon>
        <taxon>Auraticoccus</taxon>
    </lineage>
</organism>
<protein>
    <recommendedName>
        <fullName evidence="2">YCII-related domain-containing protein</fullName>
    </recommendedName>
</protein>
<sequence>MTRYLISFDDGDMTFPEEDLPDVSRDSHEVVARAKDAGVWVTGGGVLGHTVAVVATDGSVTDATTRGHLGGFSVLEVASREEALRWAADLARACRCPQQVRELMDDPDV</sequence>
<dbReference type="InterPro" id="IPR011008">
    <property type="entry name" value="Dimeric_a/b-barrel"/>
</dbReference>
<dbReference type="SUPFAM" id="SSF54909">
    <property type="entry name" value="Dimeric alpha+beta barrel"/>
    <property type="match status" value="1"/>
</dbReference>
<name>A0A6A9V0Y9_9ACTN</name>
<feature type="domain" description="YCII-related" evidence="2">
    <location>
        <begin position="28"/>
        <end position="90"/>
    </location>
</feature>
<comment type="similarity">
    <text evidence="1">Belongs to the YciI family.</text>
</comment>
<evidence type="ECO:0000256" key="1">
    <source>
        <dbReference type="ARBA" id="ARBA00007689"/>
    </source>
</evidence>
<keyword evidence="4" id="KW-1185">Reference proteome</keyword>
<accession>A0A6A9V0Y9</accession>
<dbReference type="AlphaFoldDB" id="A0A6A9V0Y9"/>
<proteinExistence type="inferred from homology"/>
<comment type="caution">
    <text evidence="3">The sequence shown here is derived from an EMBL/GenBank/DDBJ whole genome shotgun (WGS) entry which is preliminary data.</text>
</comment>
<evidence type="ECO:0000313" key="4">
    <source>
        <dbReference type="Proteomes" id="UP000435304"/>
    </source>
</evidence>
<dbReference type="RefSeq" id="WP_156610024.1">
    <property type="nucleotide sequence ID" value="NZ_WPCU01000006.1"/>
</dbReference>
<evidence type="ECO:0000259" key="2">
    <source>
        <dbReference type="Pfam" id="PF03795"/>
    </source>
</evidence>
<dbReference type="EMBL" id="WPCU01000006">
    <property type="protein sequence ID" value="MVA76489.1"/>
    <property type="molecule type" value="Genomic_DNA"/>
</dbReference>
<gene>
    <name evidence="3" type="ORF">GC722_10700</name>
</gene>
<dbReference type="Gene3D" id="3.30.70.1060">
    <property type="entry name" value="Dimeric alpha+beta barrel"/>
    <property type="match status" value="1"/>
</dbReference>
<dbReference type="InterPro" id="IPR005545">
    <property type="entry name" value="YCII"/>
</dbReference>
<reference evidence="3 4" key="1">
    <citation type="submission" date="2019-12" db="EMBL/GenBank/DDBJ databases">
        <title>Auraticoccus cholistani sp. nov., an actinomycete isolated from soil of Cholistan desert.</title>
        <authorList>
            <person name="Cheema M.T."/>
        </authorList>
    </citation>
    <scope>NUCLEOTIDE SEQUENCE [LARGE SCALE GENOMIC DNA]</scope>
    <source>
        <strain evidence="3 4">F435</strain>
    </source>
</reference>
<evidence type="ECO:0000313" key="3">
    <source>
        <dbReference type="EMBL" id="MVA76489.1"/>
    </source>
</evidence>
<dbReference type="Proteomes" id="UP000435304">
    <property type="component" value="Unassembled WGS sequence"/>
</dbReference>
<dbReference type="Pfam" id="PF03795">
    <property type="entry name" value="YCII"/>
    <property type="match status" value="1"/>
</dbReference>